<sequence>MSEYPIATVNILSSNIFASLDERNILLVGQKTSAGSATSGELKNFITANELNDFFGADSRIAIAGKALLKTLAISNKRPKLNAIALDDSASGAFATGSIAITGTATATGNLTFYLDSIKNGAYSIDVAIGDTAVAIATKLDALVNANASCPANSTLATSTLTLTAVNKGLVGNDIGLKVAGSVAGISITLTAFSGGTGIPTITSLFDTIVNSKLRFTTIVYPAEFTLSTLTTLTESRFNVNNNVLDGLGVITKTDTYANNNSFLDALNFKTLDVICNNKVASAKHKGGAIFENNLTISAIIGAIRELRLTVNSNISAIMSNGETQGGLFNGAIPYFNTLSLELPIIEIGNDYLEEERDEIKASGGSCPTNNGSNTYIDINKQLTTYKTDGLGQVDTTYKSVNTVDTMSIVREYFFRNIKKDFAQHALTSGQVVANRKMVNKESFVATLCDYYIQLSGLANLNSNYALLVASNEALEYFKKSILDTIVINLQNGSIISECATPIVSQLEEIIINLIPQFEV</sequence>
<proteinExistence type="predicted"/>
<accession>A0A6J5LRC3</accession>
<gene>
    <name evidence="1" type="ORF">UFOVP286_39</name>
</gene>
<protein>
    <submittedName>
        <fullName evidence="1">Uncharacterized protein</fullName>
    </submittedName>
</protein>
<name>A0A6J5LRC3_9CAUD</name>
<dbReference type="EMBL" id="LR796304">
    <property type="protein sequence ID" value="CAB4135753.1"/>
    <property type="molecule type" value="Genomic_DNA"/>
</dbReference>
<organism evidence="1">
    <name type="scientific">uncultured Caudovirales phage</name>
    <dbReference type="NCBI Taxonomy" id="2100421"/>
    <lineage>
        <taxon>Viruses</taxon>
        <taxon>Duplodnaviria</taxon>
        <taxon>Heunggongvirae</taxon>
        <taxon>Uroviricota</taxon>
        <taxon>Caudoviricetes</taxon>
        <taxon>Peduoviridae</taxon>
        <taxon>Maltschvirus</taxon>
        <taxon>Maltschvirus maltsch</taxon>
    </lineage>
</organism>
<reference evidence="1" key="1">
    <citation type="submission" date="2020-04" db="EMBL/GenBank/DDBJ databases">
        <authorList>
            <person name="Chiriac C."/>
            <person name="Salcher M."/>
            <person name="Ghai R."/>
            <person name="Kavagutti S V."/>
        </authorList>
    </citation>
    <scope>NUCLEOTIDE SEQUENCE</scope>
</reference>
<evidence type="ECO:0000313" key="1">
    <source>
        <dbReference type="EMBL" id="CAB4135753.1"/>
    </source>
</evidence>